<proteinExistence type="predicted"/>
<feature type="compositionally biased region" description="Polar residues" evidence="1">
    <location>
        <begin position="144"/>
        <end position="166"/>
    </location>
</feature>
<keyword evidence="2" id="KW-1133">Transmembrane helix</keyword>
<feature type="transmembrane region" description="Helical" evidence="2">
    <location>
        <begin position="529"/>
        <end position="550"/>
    </location>
</feature>
<keyword evidence="4" id="KW-1185">Reference proteome</keyword>
<dbReference type="VEuPathDB" id="FungiDB:DFL_006148"/>
<gene>
    <name evidence="3" type="ORF">DFL_006148</name>
</gene>
<feature type="region of interest" description="Disordered" evidence="1">
    <location>
        <begin position="139"/>
        <end position="195"/>
    </location>
</feature>
<keyword evidence="2" id="KW-0472">Membrane</keyword>
<dbReference type="Proteomes" id="UP000283090">
    <property type="component" value="Unassembled WGS sequence"/>
</dbReference>
<dbReference type="EMBL" id="SAEB01000007">
    <property type="protein sequence ID" value="RVD84398.1"/>
    <property type="molecule type" value="Genomic_DNA"/>
</dbReference>
<evidence type="ECO:0000256" key="1">
    <source>
        <dbReference type="SAM" id="MobiDB-lite"/>
    </source>
</evidence>
<dbReference type="GeneID" id="93588459"/>
<evidence type="ECO:0000256" key="2">
    <source>
        <dbReference type="SAM" id="Phobius"/>
    </source>
</evidence>
<dbReference type="AlphaFoldDB" id="A0A436ZZG5"/>
<name>A0A436ZZG5_ARTFL</name>
<organism evidence="3 4">
    <name type="scientific">Arthrobotrys flagrans</name>
    <name type="common">Nematode-trapping fungus</name>
    <name type="synonym">Trichothecium flagrans</name>
    <dbReference type="NCBI Taxonomy" id="97331"/>
    <lineage>
        <taxon>Eukaryota</taxon>
        <taxon>Fungi</taxon>
        <taxon>Dikarya</taxon>
        <taxon>Ascomycota</taxon>
        <taxon>Pezizomycotina</taxon>
        <taxon>Orbiliomycetes</taxon>
        <taxon>Orbiliales</taxon>
        <taxon>Orbiliaceae</taxon>
        <taxon>Arthrobotrys</taxon>
    </lineage>
</organism>
<dbReference type="OrthoDB" id="5317359at2759"/>
<protein>
    <submittedName>
        <fullName evidence="3">Uncharacterized protein</fullName>
    </submittedName>
</protein>
<evidence type="ECO:0000313" key="3">
    <source>
        <dbReference type="EMBL" id="RVD84398.1"/>
    </source>
</evidence>
<keyword evidence="2" id="KW-0812">Transmembrane</keyword>
<dbReference type="RefSeq" id="XP_067489942.1">
    <property type="nucleotide sequence ID" value="XM_067635522.1"/>
</dbReference>
<feature type="region of interest" description="Disordered" evidence="1">
    <location>
        <begin position="50"/>
        <end position="123"/>
    </location>
</feature>
<feature type="transmembrane region" description="Helical" evidence="2">
    <location>
        <begin position="226"/>
        <end position="243"/>
    </location>
</feature>
<accession>A0A436ZZG5</accession>
<evidence type="ECO:0000313" key="4">
    <source>
        <dbReference type="Proteomes" id="UP000283090"/>
    </source>
</evidence>
<feature type="compositionally biased region" description="Acidic residues" evidence="1">
    <location>
        <begin position="87"/>
        <end position="99"/>
    </location>
</feature>
<comment type="caution">
    <text evidence="3">The sequence shown here is derived from an EMBL/GenBank/DDBJ whole genome shotgun (WGS) entry which is preliminary data.</text>
</comment>
<feature type="compositionally biased region" description="Basic and acidic residues" evidence="1">
    <location>
        <begin position="1"/>
        <end position="16"/>
    </location>
</feature>
<feature type="region of interest" description="Disordered" evidence="1">
    <location>
        <begin position="1"/>
        <end position="23"/>
    </location>
</feature>
<feature type="transmembrane region" description="Helical" evidence="2">
    <location>
        <begin position="562"/>
        <end position="587"/>
    </location>
</feature>
<reference evidence="3 4" key="1">
    <citation type="submission" date="2019-01" db="EMBL/GenBank/DDBJ databases">
        <title>Intercellular communication is required for trap formation in the nematode-trapping fungus Duddingtonia flagrans.</title>
        <authorList>
            <person name="Youssar L."/>
            <person name="Wernet V."/>
            <person name="Hensel N."/>
            <person name="Hildebrandt H.-G."/>
            <person name="Fischer R."/>
        </authorList>
    </citation>
    <scope>NUCLEOTIDE SEQUENCE [LARGE SCALE GENOMIC DNA]</scope>
    <source>
        <strain evidence="3 4">CBS H-5679</strain>
    </source>
</reference>
<sequence length="813" mass="93391">MEEFQQHHQRDKDSEGYRPQINWQSPALDVRWVGFRPRLIDFEDECDFELAGTPTRRNIASRRSPWLSFPDQSPTRANSISSSIPSNDDDGDDDNDDTFELQHTTQSREAERQSGKLYPSPTQIGLRMFTGKKGVDAIFRPRITRNTSKPTVPARQSSNPTESTAASGEYTHVSPGKKFKTSPQQTRSEAEKPRVHNTWQAAKATVHKQNFPAKFRNICEWGRNNNSAVLLILLSWFTMFILAQTRILRIDTWEFLNPELKRKNQKVYPSTDARIIYHLESIEERQGRLHDKVQRQLNGNAIVLDFMLQEMQNLKSAFSAVADRRQMERQIDKLKGDIKRCNEDMLSRTTRKPIIIKQRPTYTVTKMTKTIIRQHYRTSRPRPTVYNKVLFYPNDSIKQQKTNQPGRLDATSPILTDKDVDRIAQKLAKSVNISSKDINPGGPWWNVFPSFSGVGKGTERLLTKRLELIIQLLCLEESGLLADSFASRIRKCLKSRRELVSILHFRTQSTIPNRILSTTAKFSDDLPPAGFSIVCGAVILFYGSTFARWVGWYHGGVGRKRILRILAICMSVLSVIIWPTRLAALWIRHQEQFEPIRRLPWGARLLAEIRIYLVAALEKIPTWLPDSIQAGWESLDLIGRRKLRSGVYVNHGSKIQLFLQKAGSFGRYISIWSIKNIAWISVPYMVLECSVLLVIFAFVTRGLPAIRIGVEKIRHWTSRFQGNTLTVIKQVPDFWQSNRAFFTRGWILGLTQLLHILLKQFIISIRDSRSFQWAKEVAQQSGTDLCVENLGNYPKSGINNLEEFVMQVEAIGK</sequence>
<feature type="transmembrane region" description="Helical" evidence="2">
    <location>
        <begin position="677"/>
        <end position="699"/>
    </location>
</feature>